<dbReference type="Gene3D" id="2.10.109.10">
    <property type="entry name" value="Umud Fragment, subunit A"/>
    <property type="match status" value="1"/>
</dbReference>
<reference evidence="2 3" key="1">
    <citation type="submission" date="2014-03" db="EMBL/GenBank/DDBJ databases">
        <title>Bradyrhizobium valentinum sp. nov., isolated from effective nodules of Lupinus mariae-josephae, a lupine endemic of basic-lime soils in Eastern Spain.</title>
        <authorList>
            <person name="Duran D."/>
            <person name="Rey L."/>
            <person name="Navarro A."/>
            <person name="Busquets A."/>
            <person name="Imperial J."/>
            <person name="Ruiz-Argueso T."/>
        </authorList>
    </citation>
    <scope>NUCLEOTIDE SEQUENCE [LARGE SCALE GENOMIC DNA]</scope>
    <source>
        <strain evidence="2 3">Ro19</strain>
    </source>
</reference>
<dbReference type="AlphaFoldDB" id="A0A0R3MPM3"/>
<dbReference type="Pfam" id="PF00717">
    <property type="entry name" value="Peptidase_S24"/>
    <property type="match status" value="1"/>
</dbReference>
<dbReference type="InterPro" id="IPR015927">
    <property type="entry name" value="Peptidase_S24_S26A/B/C"/>
</dbReference>
<dbReference type="SUPFAM" id="SSF47413">
    <property type="entry name" value="lambda repressor-like DNA-binding domains"/>
    <property type="match status" value="1"/>
</dbReference>
<proteinExistence type="predicted"/>
<dbReference type="InterPro" id="IPR001387">
    <property type="entry name" value="Cro/C1-type_HTH"/>
</dbReference>
<dbReference type="InterPro" id="IPR039418">
    <property type="entry name" value="LexA-like"/>
</dbReference>
<sequence>MALSELTGKRIMAAKKAEAKKTHPKLEIIKTRVEERVTAANLSRNEASRRAGLGLSYVNDLLGDKSLNPTRESLAKLGAVLNTDVGYFFGEQETPRVAGSGDSGGRADNNMAVPETVTLYQIGLTDPDGFFSLSESNKTQRSPFIVSGPDAYFVSVPDDTMSPRYRAGEAVIVNPRVPVRHGGFAIVCASDNRVAIREVVSISTDKISVRSLSDQVVVEMPRASVKSLHRIMGSCELV</sequence>
<dbReference type="OrthoDB" id="528805at2"/>
<dbReference type="InterPro" id="IPR036286">
    <property type="entry name" value="LexA/Signal_pep-like_sf"/>
</dbReference>
<keyword evidence="3" id="KW-1185">Reference proteome</keyword>
<dbReference type="Proteomes" id="UP000052023">
    <property type="component" value="Unassembled WGS sequence"/>
</dbReference>
<evidence type="ECO:0000259" key="1">
    <source>
        <dbReference type="PROSITE" id="PS50943"/>
    </source>
</evidence>
<dbReference type="GO" id="GO:0003677">
    <property type="term" value="F:DNA binding"/>
    <property type="evidence" value="ECO:0007669"/>
    <property type="project" value="InterPro"/>
</dbReference>
<comment type="caution">
    <text evidence="2">The sequence shown here is derived from an EMBL/GenBank/DDBJ whole genome shotgun (WGS) entry which is preliminary data.</text>
</comment>
<dbReference type="SUPFAM" id="SSF51306">
    <property type="entry name" value="LexA/Signal peptidase"/>
    <property type="match status" value="1"/>
</dbReference>
<dbReference type="InterPro" id="IPR010982">
    <property type="entry name" value="Lambda_DNA-bd_dom_sf"/>
</dbReference>
<evidence type="ECO:0000313" key="2">
    <source>
        <dbReference type="EMBL" id="KRR21660.1"/>
    </source>
</evidence>
<dbReference type="CDD" id="cd06529">
    <property type="entry name" value="S24_LexA-like"/>
    <property type="match status" value="1"/>
</dbReference>
<feature type="domain" description="HTH cro/C1-type" evidence="1">
    <location>
        <begin position="33"/>
        <end position="88"/>
    </location>
</feature>
<accession>A0A0R3MPM3</accession>
<protein>
    <recommendedName>
        <fullName evidence="1">HTH cro/C1-type domain-containing protein</fullName>
    </recommendedName>
</protein>
<gene>
    <name evidence="2" type="ORF">CQ13_06310</name>
</gene>
<dbReference type="EMBL" id="LLYA01000170">
    <property type="protein sequence ID" value="KRR21660.1"/>
    <property type="molecule type" value="Genomic_DNA"/>
</dbReference>
<dbReference type="PROSITE" id="PS50943">
    <property type="entry name" value="HTH_CROC1"/>
    <property type="match status" value="1"/>
</dbReference>
<name>A0A0R3MPM3_9BRAD</name>
<evidence type="ECO:0000313" key="3">
    <source>
        <dbReference type="Proteomes" id="UP000052023"/>
    </source>
</evidence>
<dbReference type="SMART" id="SM00530">
    <property type="entry name" value="HTH_XRE"/>
    <property type="match status" value="1"/>
</dbReference>
<dbReference type="Gene3D" id="1.10.260.40">
    <property type="entry name" value="lambda repressor-like DNA-binding domains"/>
    <property type="match status" value="1"/>
</dbReference>
<organism evidence="2 3">
    <name type="scientific">Bradyrhizobium retamae</name>
    <dbReference type="NCBI Taxonomy" id="1300035"/>
    <lineage>
        <taxon>Bacteria</taxon>
        <taxon>Pseudomonadati</taxon>
        <taxon>Pseudomonadota</taxon>
        <taxon>Alphaproteobacteria</taxon>
        <taxon>Hyphomicrobiales</taxon>
        <taxon>Nitrobacteraceae</taxon>
        <taxon>Bradyrhizobium</taxon>
    </lineage>
</organism>